<evidence type="ECO:0008006" key="3">
    <source>
        <dbReference type="Google" id="ProtNLM"/>
    </source>
</evidence>
<dbReference type="Pfam" id="PF18758">
    <property type="entry name" value="KDZ"/>
    <property type="match status" value="1"/>
</dbReference>
<protein>
    <recommendedName>
        <fullName evidence="3">CxC2-like cysteine cluster KDZ transposase-associated domain-containing protein</fullName>
    </recommendedName>
</protein>
<dbReference type="PANTHER" id="PTHR33096:SF1">
    <property type="entry name" value="CXC1-LIKE CYSTEINE CLUSTER ASSOCIATED WITH KDZ TRANSPOSASES DOMAIN-CONTAINING PROTEIN"/>
    <property type="match status" value="1"/>
</dbReference>
<sequence length="856" mass="98492">MAGPTRSQKHSKGISLNLYDSSGNTKQLNLSNARIRKIKNSNALEHISIQKTLTPEQLAELQNQCDAFVDVEGYTDDGADATDWIDLDAVVNGRMDLPISHAGGEFSDMVNCVKEEKRKHHDNCHRANRTENRNSAFQDSIEYCVDAYLSWSYEQSEGSSELDDKAEYDGSLNVRVVDLAYSKSETLFTKSSEHSLASSIVQQGMLPCTPFRPTVVITVRSMEMFHACKLRCPQLSVQSFTRALCDLHQVRCQTYLQEQFRICYDLYCEILNRDPDWHLRNCCPSCTYNLKDEPKLDVQGMKIPEDNEGAEVADLKMKCRTKEDTRLCNGSYFLSRSEADKFSKEAIGEMLVTDPDEADENDPSLCSDRWRNMVNDQTSRMWGIYDETGIFVSLCRHGFVLIAADMVRSGELAKYPIAIVDKLLDVFGEDLGVGYDVGCKFGTTLNNSPVGKKARELHYTSLVGLFHGHAHSRLCQLCNLGTYVGGMGLEDLETCEHWFSKSNSLAASTWHMSPYHRRLAIIAYIHHVDRNDAYENLSKFLCNNYLQAINTICEMPTLLHSMKSLGVDSECCFKEWLKEEREYLDGLKKEPETETLDMEYYTELVQLYSLEAEWESVQMKFTNYTQVDYSGSKDMTSKRETARRHLLENLWKQRKSVQVLEMRLGITGEQNRWRPGLENWIAAQSLVQTRIYQRCLDTLERLVVAWIFELTKMNRSGTGYKQRKHIGKALQTRTQAIRNALDQYNNAASALNPPRETLKWDQVVEYAFLHNFDLLKHARDDKSSCPWAEPSGCAAMDCYFKIQRAHEEIQHLDLEIPRFLTHMRDEENYLLHREEVVKKTDPSLAYQIYQYRLQRS</sequence>
<dbReference type="EMBL" id="KZ293672">
    <property type="protein sequence ID" value="PBK88591.1"/>
    <property type="molecule type" value="Genomic_DNA"/>
</dbReference>
<dbReference type="InterPro" id="IPR040521">
    <property type="entry name" value="KDZ"/>
</dbReference>
<evidence type="ECO:0000313" key="2">
    <source>
        <dbReference type="Proteomes" id="UP000217790"/>
    </source>
</evidence>
<name>A0A2H3D001_ARMGA</name>
<dbReference type="OMA" id="INTICEM"/>
<evidence type="ECO:0000313" key="1">
    <source>
        <dbReference type="EMBL" id="PBK88591.1"/>
    </source>
</evidence>
<dbReference type="InParanoid" id="A0A2H3D001"/>
<reference evidence="2" key="1">
    <citation type="journal article" date="2017" name="Nat. Ecol. Evol.">
        <title>Genome expansion and lineage-specific genetic innovations in the forest pathogenic fungi Armillaria.</title>
        <authorList>
            <person name="Sipos G."/>
            <person name="Prasanna A.N."/>
            <person name="Walter M.C."/>
            <person name="O'Connor E."/>
            <person name="Balint B."/>
            <person name="Krizsan K."/>
            <person name="Kiss B."/>
            <person name="Hess J."/>
            <person name="Varga T."/>
            <person name="Slot J."/>
            <person name="Riley R."/>
            <person name="Boka B."/>
            <person name="Rigling D."/>
            <person name="Barry K."/>
            <person name="Lee J."/>
            <person name="Mihaltcheva S."/>
            <person name="LaButti K."/>
            <person name="Lipzen A."/>
            <person name="Waldron R."/>
            <person name="Moloney N.M."/>
            <person name="Sperisen C."/>
            <person name="Kredics L."/>
            <person name="Vagvoelgyi C."/>
            <person name="Patrignani A."/>
            <person name="Fitzpatrick D."/>
            <person name="Nagy I."/>
            <person name="Doyle S."/>
            <person name="Anderson J.B."/>
            <person name="Grigoriev I.V."/>
            <person name="Gueldener U."/>
            <person name="Muensterkoetter M."/>
            <person name="Nagy L.G."/>
        </authorList>
    </citation>
    <scope>NUCLEOTIDE SEQUENCE [LARGE SCALE GENOMIC DNA]</scope>
    <source>
        <strain evidence="2">Ar21-2</strain>
    </source>
</reference>
<dbReference type="Proteomes" id="UP000217790">
    <property type="component" value="Unassembled WGS sequence"/>
</dbReference>
<accession>A0A2H3D001</accession>
<dbReference type="OrthoDB" id="3251205at2759"/>
<gene>
    <name evidence="1" type="ORF">ARMGADRAFT_1047401</name>
</gene>
<keyword evidence="2" id="KW-1185">Reference proteome</keyword>
<dbReference type="PANTHER" id="PTHR33096">
    <property type="entry name" value="CXC2 DOMAIN-CONTAINING PROTEIN"/>
    <property type="match status" value="1"/>
</dbReference>
<organism evidence="1 2">
    <name type="scientific">Armillaria gallica</name>
    <name type="common">Bulbous honey fungus</name>
    <name type="synonym">Armillaria bulbosa</name>
    <dbReference type="NCBI Taxonomy" id="47427"/>
    <lineage>
        <taxon>Eukaryota</taxon>
        <taxon>Fungi</taxon>
        <taxon>Dikarya</taxon>
        <taxon>Basidiomycota</taxon>
        <taxon>Agaricomycotina</taxon>
        <taxon>Agaricomycetes</taxon>
        <taxon>Agaricomycetidae</taxon>
        <taxon>Agaricales</taxon>
        <taxon>Marasmiineae</taxon>
        <taxon>Physalacriaceae</taxon>
        <taxon>Armillaria</taxon>
    </lineage>
</organism>
<dbReference type="AlphaFoldDB" id="A0A2H3D001"/>
<proteinExistence type="predicted"/>
<dbReference type="STRING" id="47427.A0A2H3D001"/>